<accession>A0A563TZU0</accession>
<dbReference type="AlphaFoldDB" id="A0A563TZU0"/>
<sequence>MLVAIRQLIRQQSNQKGIIAESYIGAALFLIIPWMLFPIFAGMGPPPITISDWLATSTEQQVRYTILITGGVIAIMGFALLKSKLENYGERFYSTLGFIAISVAMPLFILNMVFWGYYLTEVFKYFVTLPQGKRPEWYLPIKSIFNVISIIEVWLLYCATALFAIALHKVNVLTYRAKQWYLVIAVIGMILILLPSSVPAPLSIASYLAAIPAIPFIMPYLIGLSLLRLKALSTHQMA</sequence>
<feature type="transmembrane region" description="Helical" evidence="1">
    <location>
        <begin position="204"/>
        <end position="227"/>
    </location>
</feature>
<evidence type="ECO:0000256" key="1">
    <source>
        <dbReference type="SAM" id="Phobius"/>
    </source>
</evidence>
<evidence type="ECO:0000313" key="2">
    <source>
        <dbReference type="EMBL" id="TWR24803.1"/>
    </source>
</evidence>
<proteinExistence type="predicted"/>
<dbReference type="OrthoDB" id="937665at2"/>
<feature type="transmembrane region" description="Helical" evidence="1">
    <location>
        <begin position="179"/>
        <end position="198"/>
    </location>
</feature>
<feature type="transmembrane region" description="Helical" evidence="1">
    <location>
        <begin position="144"/>
        <end position="167"/>
    </location>
</feature>
<dbReference type="Proteomes" id="UP000320042">
    <property type="component" value="Unassembled WGS sequence"/>
</dbReference>
<keyword evidence="1" id="KW-0812">Transmembrane</keyword>
<dbReference type="EMBL" id="VOEJ01000010">
    <property type="protein sequence ID" value="TWR24803.1"/>
    <property type="molecule type" value="Genomic_DNA"/>
</dbReference>
<protein>
    <submittedName>
        <fullName evidence="2">Uncharacterized protein</fullName>
    </submittedName>
</protein>
<comment type="caution">
    <text evidence="2">The sequence shown here is derived from an EMBL/GenBank/DDBJ whole genome shotgun (WGS) entry which is preliminary data.</text>
</comment>
<gene>
    <name evidence="2" type="ORF">FPZ43_18070</name>
</gene>
<keyword evidence="1" id="KW-1133">Transmembrane helix</keyword>
<evidence type="ECO:0000313" key="3">
    <source>
        <dbReference type="Proteomes" id="UP000320042"/>
    </source>
</evidence>
<keyword evidence="3" id="KW-1185">Reference proteome</keyword>
<reference evidence="2 3" key="1">
    <citation type="submission" date="2019-07" db="EMBL/GenBank/DDBJ databases">
        <authorList>
            <person name="Kim J."/>
        </authorList>
    </citation>
    <scope>NUCLEOTIDE SEQUENCE [LARGE SCALE GENOMIC DNA]</scope>
    <source>
        <strain evidence="3">dk17</strain>
    </source>
</reference>
<dbReference type="RefSeq" id="WP_146383330.1">
    <property type="nucleotide sequence ID" value="NZ_VOEJ01000010.1"/>
</dbReference>
<name>A0A563TZU0_9SPHI</name>
<feature type="transmembrane region" description="Helical" evidence="1">
    <location>
        <begin position="20"/>
        <end position="41"/>
    </location>
</feature>
<keyword evidence="1" id="KW-0472">Membrane</keyword>
<organism evidence="2 3">
    <name type="scientific">Mucilaginibacter pallidiroseus</name>
    <dbReference type="NCBI Taxonomy" id="2599295"/>
    <lineage>
        <taxon>Bacteria</taxon>
        <taxon>Pseudomonadati</taxon>
        <taxon>Bacteroidota</taxon>
        <taxon>Sphingobacteriia</taxon>
        <taxon>Sphingobacteriales</taxon>
        <taxon>Sphingobacteriaceae</taxon>
        <taxon>Mucilaginibacter</taxon>
    </lineage>
</organism>
<feature type="transmembrane region" description="Helical" evidence="1">
    <location>
        <begin position="93"/>
        <end position="118"/>
    </location>
</feature>
<feature type="transmembrane region" description="Helical" evidence="1">
    <location>
        <begin position="61"/>
        <end position="81"/>
    </location>
</feature>